<keyword evidence="1" id="KW-0472">Membrane</keyword>
<feature type="transmembrane region" description="Helical" evidence="1">
    <location>
        <begin position="69"/>
        <end position="88"/>
    </location>
</feature>
<keyword evidence="3" id="KW-1185">Reference proteome</keyword>
<dbReference type="InterPro" id="IPR010773">
    <property type="entry name" value="Mycophage_PG1_Gp7"/>
</dbReference>
<dbReference type="STRING" id="1221996.QY95_01332"/>
<evidence type="ECO:0000256" key="1">
    <source>
        <dbReference type="SAM" id="Phobius"/>
    </source>
</evidence>
<dbReference type="RefSeq" id="WP_040037189.1">
    <property type="nucleotide sequence ID" value="NZ_JWIQ02000034.1"/>
</dbReference>
<sequence length="117" mass="12890">MTISLVELLILILASFRLTRLIVFDEITEKLRAPFFNEIVEVSEAGDAEEYIVPKKHGVKGWIGRALNCYWCTGVWASAFCCILYAAMPVLGGFLLLILAVAGGAALIELAVQQRMD</sequence>
<dbReference type="OrthoDB" id="4722315at2"/>
<name>A0A0F5I5L9_BACTR</name>
<proteinExistence type="predicted"/>
<dbReference type="AlphaFoldDB" id="A0A0F5I5L9"/>
<comment type="caution">
    <text evidence="2">The sequence shown here is derived from an EMBL/GenBank/DDBJ whole genome shotgun (WGS) entry which is preliminary data.</text>
</comment>
<evidence type="ECO:0000313" key="3">
    <source>
        <dbReference type="Proteomes" id="UP000031563"/>
    </source>
</evidence>
<organism evidence="2 3">
    <name type="scientific">Bacillus thermotolerans</name>
    <name type="common">Quasibacillus thermotolerans</name>
    <dbReference type="NCBI Taxonomy" id="1221996"/>
    <lineage>
        <taxon>Bacteria</taxon>
        <taxon>Bacillati</taxon>
        <taxon>Bacillota</taxon>
        <taxon>Bacilli</taxon>
        <taxon>Bacillales</taxon>
        <taxon>Bacillaceae</taxon>
        <taxon>Bacillus</taxon>
    </lineage>
</organism>
<keyword evidence="1" id="KW-1133">Transmembrane helix</keyword>
<feature type="transmembrane region" description="Helical" evidence="1">
    <location>
        <begin position="94"/>
        <end position="112"/>
    </location>
</feature>
<keyword evidence="1" id="KW-0812">Transmembrane</keyword>
<accession>A0A0F5I5L9</accession>
<reference evidence="2" key="1">
    <citation type="submission" date="2015-02" db="EMBL/GenBank/DDBJ databases">
        <title>Genome Assembly of Bacillaceae bacterium MTCC 8252.</title>
        <authorList>
            <person name="Verma A."/>
            <person name="Khatri I."/>
            <person name="Mual P."/>
            <person name="Subramanian S."/>
            <person name="Krishnamurthi S."/>
        </authorList>
    </citation>
    <scope>NUCLEOTIDE SEQUENCE [LARGE SCALE GENOMIC DNA]</scope>
    <source>
        <strain evidence="2">MTCC 8252</strain>
    </source>
</reference>
<evidence type="ECO:0000313" key="2">
    <source>
        <dbReference type="EMBL" id="KKB40758.1"/>
    </source>
</evidence>
<dbReference type="Proteomes" id="UP000031563">
    <property type="component" value="Unassembled WGS sequence"/>
</dbReference>
<feature type="transmembrane region" description="Helical" evidence="1">
    <location>
        <begin position="6"/>
        <end position="23"/>
    </location>
</feature>
<gene>
    <name evidence="2" type="ORF">QY95_01332</name>
</gene>
<protein>
    <submittedName>
        <fullName evidence="2">Integral membrane protein</fullName>
    </submittedName>
</protein>
<dbReference type="Pfam" id="PF07098">
    <property type="entry name" value="DUF1360"/>
    <property type="match status" value="1"/>
</dbReference>
<dbReference type="EMBL" id="JWIR02000027">
    <property type="protein sequence ID" value="KKB40758.1"/>
    <property type="molecule type" value="Genomic_DNA"/>
</dbReference>